<feature type="transmembrane region" description="Helical" evidence="1">
    <location>
        <begin position="7"/>
        <end position="25"/>
    </location>
</feature>
<keyword evidence="1" id="KW-1133">Transmembrane helix</keyword>
<keyword evidence="1" id="KW-0812">Transmembrane</keyword>
<comment type="caution">
    <text evidence="2">The sequence shown here is derived from an EMBL/GenBank/DDBJ whole genome shotgun (WGS) entry which is preliminary data.</text>
</comment>
<feature type="transmembrane region" description="Helical" evidence="1">
    <location>
        <begin position="265"/>
        <end position="287"/>
    </location>
</feature>
<evidence type="ECO:0000313" key="3">
    <source>
        <dbReference type="Proteomes" id="UP000619536"/>
    </source>
</evidence>
<keyword evidence="1" id="KW-0472">Membrane</keyword>
<gene>
    <name evidence="2" type="ORF">GCM10007377_10530</name>
</gene>
<dbReference type="EMBL" id="BMDH01000002">
    <property type="protein sequence ID" value="GGI14357.1"/>
    <property type="molecule type" value="Genomic_DNA"/>
</dbReference>
<sequence length="302" mass="33732">MLISAKYAAPLIAIASITMFLAFAHSRSIPLYTMLLPLIVFQCALGGAIHAGLIIDGDPIEGKSMQLQQISRTAQRNRAAFTPELMRKLDPIIDINQAALAYYPQDADRVKSSGGEIHKRVVYRWATVSKEDMAQFNTAWLELGKRAPIEYIDAFLANSYGYFDIADVPYVSAFYYADNAQFARVPVLQDWLGGIRHPIAAFLQGWSRIPVLGWPLHGNFWTVLALIAGSCMVILRRWKLLSWQIVVVLLMGVMILAPANNFDRHMLPLFIIAPLMLVALSSSRTLSPIARAAHKQKHARTQ</sequence>
<dbReference type="InterPro" id="IPR046062">
    <property type="entry name" value="DUF6020"/>
</dbReference>
<reference evidence="2" key="2">
    <citation type="submission" date="2020-09" db="EMBL/GenBank/DDBJ databases">
        <authorList>
            <person name="Sun Q."/>
            <person name="Sedlacek I."/>
        </authorList>
    </citation>
    <scope>NUCLEOTIDE SEQUENCE</scope>
    <source>
        <strain evidence="2">CCM 8606</strain>
    </source>
</reference>
<proteinExistence type="predicted"/>
<name>A0A8J3AP61_9BIFI</name>
<accession>A0A8J3AP61</accession>
<dbReference type="AlphaFoldDB" id="A0A8J3AP61"/>
<keyword evidence="3" id="KW-1185">Reference proteome</keyword>
<evidence type="ECO:0000313" key="2">
    <source>
        <dbReference type="EMBL" id="GGI14357.1"/>
    </source>
</evidence>
<protein>
    <submittedName>
        <fullName evidence="2">Uncharacterized protein</fullName>
    </submittedName>
</protein>
<organism evidence="2 3">
    <name type="scientific">Galliscardovia ingluviei</name>
    <dbReference type="NCBI Taxonomy" id="1769422"/>
    <lineage>
        <taxon>Bacteria</taxon>
        <taxon>Bacillati</taxon>
        <taxon>Actinomycetota</taxon>
        <taxon>Actinomycetes</taxon>
        <taxon>Bifidobacteriales</taxon>
        <taxon>Bifidobacteriaceae</taxon>
        <taxon>Galliscardovia</taxon>
    </lineage>
</organism>
<dbReference type="Pfam" id="PF19484">
    <property type="entry name" value="DUF6020"/>
    <property type="match status" value="1"/>
</dbReference>
<feature type="transmembrane region" description="Helical" evidence="1">
    <location>
        <begin position="31"/>
        <end position="55"/>
    </location>
</feature>
<evidence type="ECO:0000256" key="1">
    <source>
        <dbReference type="SAM" id="Phobius"/>
    </source>
</evidence>
<reference evidence="2" key="1">
    <citation type="journal article" date="2014" name="Int. J. Syst. Evol. Microbiol.">
        <title>Complete genome sequence of Corynebacterium casei LMG S-19264T (=DSM 44701T), isolated from a smear-ripened cheese.</title>
        <authorList>
            <consortium name="US DOE Joint Genome Institute (JGI-PGF)"/>
            <person name="Walter F."/>
            <person name="Albersmeier A."/>
            <person name="Kalinowski J."/>
            <person name="Ruckert C."/>
        </authorList>
    </citation>
    <scope>NUCLEOTIDE SEQUENCE</scope>
    <source>
        <strain evidence="2">CCM 8606</strain>
    </source>
</reference>
<feature type="transmembrane region" description="Helical" evidence="1">
    <location>
        <begin position="240"/>
        <end position="259"/>
    </location>
</feature>
<dbReference type="Proteomes" id="UP000619536">
    <property type="component" value="Unassembled WGS sequence"/>
</dbReference>